<dbReference type="Gene3D" id="3.30.70.330">
    <property type="match status" value="1"/>
</dbReference>
<proteinExistence type="predicted"/>
<dbReference type="EMBL" id="CAJOBC010002078">
    <property type="protein sequence ID" value="CAF3714321.1"/>
    <property type="molecule type" value="Genomic_DNA"/>
</dbReference>
<keyword evidence="1 2" id="KW-0694">RNA-binding</keyword>
<dbReference type="Pfam" id="PF00076">
    <property type="entry name" value="RRM_1"/>
    <property type="match status" value="1"/>
</dbReference>
<dbReference type="PROSITE" id="PS50102">
    <property type="entry name" value="RRM"/>
    <property type="match status" value="1"/>
</dbReference>
<dbReference type="AlphaFoldDB" id="A0A814C2B1"/>
<dbReference type="PANTHER" id="PTHR13968">
    <property type="entry name" value="HETEROGENEOUS NUCLEAR RIBONUCLEOPROTEIN"/>
    <property type="match status" value="1"/>
</dbReference>
<dbReference type="SUPFAM" id="SSF54928">
    <property type="entry name" value="RNA-binding domain, RBD"/>
    <property type="match status" value="1"/>
</dbReference>
<sequence>MKIDHSCETRRIDQNDLLNVFGRYGKVIECAKFHESYGFVRYDRIEDASVALHATHGTSLKNRPMKVEFAQSETSPEKPLSSPPRQISAPGRKSGANRVLRFQTGNALSKTGKKPIQKPKQKIHICKCCVTFNSSSWSPTTPPLSPSTATSTTVLSSSMISPASSLSCCSSNSFYLFTDSCSSSPTDNNSLYPIWNFVMFPEVALKPEELSTNYFI</sequence>
<evidence type="ECO:0000256" key="1">
    <source>
        <dbReference type="ARBA" id="ARBA00022884"/>
    </source>
</evidence>
<name>A0A814C2B1_9BILA</name>
<dbReference type="InterPro" id="IPR012677">
    <property type="entry name" value="Nucleotide-bd_a/b_plait_sf"/>
</dbReference>
<protein>
    <recommendedName>
        <fullName evidence="4">RRM domain-containing protein</fullName>
    </recommendedName>
</protein>
<dbReference type="EMBL" id="CAJNOQ010002078">
    <property type="protein sequence ID" value="CAF0937321.1"/>
    <property type="molecule type" value="Genomic_DNA"/>
</dbReference>
<comment type="caution">
    <text evidence="5">The sequence shown here is derived from an EMBL/GenBank/DDBJ whole genome shotgun (WGS) entry which is preliminary data.</text>
</comment>
<dbReference type="Proteomes" id="UP000681722">
    <property type="component" value="Unassembled WGS sequence"/>
</dbReference>
<evidence type="ECO:0000313" key="6">
    <source>
        <dbReference type="EMBL" id="CAF3714321.1"/>
    </source>
</evidence>
<reference evidence="5" key="1">
    <citation type="submission" date="2021-02" db="EMBL/GenBank/DDBJ databases">
        <authorList>
            <person name="Nowell W R."/>
        </authorList>
    </citation>
    <scope>NUCLEOTIDE SEQUENCE</scope>
</reference>
<keyword evidence="7" id="KW-1185">Reference proteome</keyword>
<dbReference type="CDD" id="cd00590">
    <property type="entry name" value="RRM_SF"/>
    <property type="match status" value="1"/>
</dbReference>
<dbReference type="SMART" id="SM00360">
    <property type="entry name" value="RRM"/>
    <property type="match status" value="1"/>
</dbReference>
<evidence type="ECO:0000259" key="4">
    <source>
        <dbReference type="PROSITE" id="PS50102"/>
    </source>
</evidence>
<gene>
    <name evidence="5" type="ORF">GPM918_LOCUS10514</name>
    <name evidence="6" type="ORF">SRO942_LOCUS10515</name>
</gene>
<dbReference type="PANTHER" id="PTHR13968:SF26">
    <property type="entry name" value="RRM DOMAIN-CONTAINING PROTEIN"/>
    <property type="match status" value="1"/>
</dbReference>
<feature type="region of interest" description="Disordered" evidence="3">
    <location>
        <begin position="68"/>
        <end position="96"/>
    </location>
</feature>
<dbReference type="InterPro" id="IPR035979">
    <property type="entry name" value="RBD_domain_sf"/>
</dbReference>
<organism evidence="5 7">
    <name type="scientific">Didymodactylos carnosus</name>
    <dbReference type="NCBI Taxonomy" id="1234261"/>
    <lineage>
        <taxon>Eukaryota</taxon>
        <taxon>Metazoa</taxon>
        <taxon>Spiralia</taxon>
        <taxon>Gnathifera</taxon>
        <taxon>Rotifera</taxon>
        <taxon>Eurotatoria</taxon>
        <taxon>Bdelloidea</taxon>
        <taxon>Philodinida</taxon>
        <taxon>Philodinidae</taxon>
        <taxon>Didymodactylos</taxon>
    </lineage>
</organism>
<accession>A0A814C2B1</accession>
<dbReference type="GO" id="GO:0003723">
    <property type="term" value="F:RNA binding"/>
    <property type="evidence" value="ECO:0007669"/>
    <property type="project" value="UniProtKB-UniRule"/>
</dbReference>
<dbReference type="InterPro" id="IPR000504">
    <property type="entry name" value="RRM_dom"/>
</dbReference>
<dbReference type="OrthoDB" id="439808at2759"/>
<evidence type="ECO:0000256" key="2">
    <source>
        <dbReference type="PROSITE-ProRule" id="PRU00176"/>
    </source>
</evidence>
<evidence type="ECO:0000313" key="7">
    <source>
        <dbReference type="Proteomes" id="UP000663829"/>
    </source>
</evidence>
<evidence type="ECO:0000256" key="3">
    <source>
        <dbReference type="SAM" id="MobiDB-lite"/>
    </source>
</evidence>
<dbReference type="Proteomes" id="UP000663829">
    <property type="component" value="Unassembled WGS sequence"/>
</dbReference>
<dbReference type="InterPro" id="IPR051186">
    <property type="entry name" value="RRM_HNRPC/RALY_subfam"/>
</dbReference>
<evidence type="ECO:0000313" key="5">
    <source>
        <dbReference type="EMBL" id="CAF0937321.1"/>
    </source>
</evidence>
<feature type="domain" description="RRM" evidence="4">
    <location>
        <begin position="1"/>
        <end position="72"/>
    </location>
</feature>